<reference evidence="2 3" key="1">
    <citation type="submission" date="2024-01" db="EMBL/GenBank/DDBJ databases">
        <title>The complete chloroplast genome sequence of Lithospermum erythrorhizon: insights into the phylogenetic relationship among Boraginaceae species and the maternal lineages of purple gromwells.</title>
        <authorList>
            <person name="Okada T."/>
            <person name="Watanabe K."/>
        </authorList>
    </citation>
    <scope>NUCLEOTIDE SEQUENCE [LARGE SCALE GENOMIC DNA]</scope>
</reference>
<proteinExistence type="predicted"/>
<dbReference type="EMBL" id="BAABME010005508">
    <property type="protein sequence ID" value="GAA0165831.1"/>
    <property type="molecule type" value="Genomic_DNA"/>
</dbReference>
<evidence type="ECO:0000256" key="1">
    <source>
        <dbReference type="SAM" id="MobiDB-lite"/>
    </source>
</evidence>
<accession>A0AAV3QS43</accession>
<feature type="region of interest" description="Disordered" evidence="1">
    <location>
        <begin position="32"/>
        <end position="51"/>
    </location>
</feature>
<name>A0AAV3QS43_LITER</name>
<protein>
    <submittedName>
        <fullName evidence="2">Uncharacterized protein</fullName>
    </submittedName>
</protein>
<gene>
    <name evidence="2" type="ORF">LIER_21129</name>
</gene>
<keyword evidence="3" id="KW-1185">Reference proteome</keyword>
<evidence type="ECO:0000313" key="2">
    <source>
        <dbReference type="EMBL" id="GAA0165831.1"/>
    </source>
</evidence>
<dbReference type="AlphaFoldDB" id="A0AAV3QS43"/>
<comment type="caution">
    <text evidence="2">The sequence shown here is derived from an EMBL/GenBank/DDBJ whole genome shotgun (WGS) entry which is preliminary data.</text>
</comment>
<organism evidence="2 3">
    <name type="scientific">Lithospermum erythrorhizon</name>
    <name type="common">Purple gromwell</name>
    <name type="synonym">Lithospermum officinale var. erythrorhizon</name>
    <dbReference type="NCBI Taxonomy" id="34254"/>
    <lineage>
        <taxon>Eukaryota</taxon>
        <taxon>Viridiplantae</taxon>
        <taxon>Streptophyta</taxon>
        <taxon>Embryophyta</taxon>
        <taxon>Tracheophyta</taxon>
        <taxon>Spermatophyta</taxon>
        <taxon>Magnoliopsida</taxon>
        <taxon>eudicotyledons</taxon>
        <taxon>Gunneridae</taxon>
        <taxon>Pentapetalae</taxon>
        <taxon>asterids</taxon>
        <taxon>lamiids</taxon>
        <taxon>Boraginales</taxon>
        <taxon>Boraginaceae</taxon>
        <taxon>Boraginoideae</taxon>
        <taxon>Lithospermeae</taxon>
        <taxon>Lithospermum</taxon>
    </lineage>
</organism>
<evidence type="ECO:0000313" key="3">
    <source>
        <dbReference type="Proteomes" id="UP001454036"/>
    </source>
</evidence>
<sequence length="141" mass="15975">MGNEHKPKYRLQIPTCGYRKLRGYSIPRCVPEVGDKPGADPSSGHTPGWVHRGRAQMEVGSSSKKPEVTRDENLCTLQVPEEIPEKGRQHEEIRNLPFDEGVPVMVFKIGTTLMAEHEAILIRVLREYRGIFAWEPKDMPG</sequence>
<dbReference type="Proteomes" id="UP001454036">
    <property type="component" value="Unassembled WGS sequence"/>
</dbReference>